<sequence length="335" mass="38560">MSGPEPSFSIILPTYNRSSVVEETLRRLIDQDYPPDQYEILVCDNSSDETPQMVERVAATSPVPVRLLSSDERLPAVKRNQGLQVATGDFVLFMNDDVWVRPDFLREHAASHAAHNAPVAVLGLVEQSPKMPQNPFIEWYQPFAYQLIEDRADQSVPYQFHWSMNLSLPRDVMIDRQLIFHEDWSEIGSEDVELGYRWTRAGYQVIYNPRAWGEHYHPHDLDTACRLQEVIGRGLRDLEALIPDPGLLERYGVFSWDNSPRSVARGAARRVLFNRLTVPPVQRRLSALRHRNRLAEWSYWKVFLHYTNRGYQSAPPSRTTPVVTLPEPARVGSET</sequence>
<dbReference type="InterPro" id="IPR050834">
    <property type="entry name" value="Glycosyltransf_2"/>
</dbReference>
<dbReference type="CDD" id="cd00761">
    <property type="entry name" value="Glyco_tranf_GTA_type"/>
    <property type="match status" value="1"/>
</dbReference>
<name>A0A936NC82_9ACTN</name>
<protein>
    <submittedName>
        <fullName evidence="3">Glycosyltransferase family 2 protein</fullName>
    </submittedName>
</protein>
<feature type="region of interest" description="Disordered" evidence="1">
    <location>
        <begin position="315"/>
        <end position="335"/>
    </location>
</feature>
<dbReference type="PANTHER" id="PTHR43685:SF3">
    <property type="entry name" value="SLR2126 PROTEIN"/>
    <property type="match status" value="1"/>
</dbReference>
<dbReference type="Gene3D" id="3.90.550.10">
    <property type="entry name" value="Spore Coat Polysaccharide Biosynthesis Protein SpsA, Chain A"/>
    <property type="match status" value="1"/>
</dbReference>
<proteinExistence type="predicted"/>
<evidence type="ECO:0000259" key="2">
    <source>
        <dbReference type="Pfam" id="PF00535"/>
    </source>
</evidence>
<evidence type="ECO:0000256" key="1">
    <source>
        <dbReference type="SAM" id="MobiDB-lite"/>
    </source>
</evidence>
<accession>A0A936NC82</accession>
<dbReference type="Proteomes" id="UP000727993">
    <property type="component" value="Unassembled WGS sequence"/>
</dbReference>
<dbReference type="InterPro" id="IPR001173">
    <property type="entry name" value="Glyco_trans_2-like"/>
</dbReference>
<reference evidence="3 4" key="1">
    <citation type="submission" date="2020-10" db="EMBL/GenBank/DDBJ databases">
        <title>Connecting structure to function with the recovery of over 1000 high-quality activated sludge metagenome-assembled genomes encoding full-length rRNA genes using long-read sequencing.</title>
        <authorList>
            <person name="Singleton C.M."/>
            <person name="Petriglieri F."/>
            <person name="Kristensen J.M."/>
            <person name="Kirkegaard R.H."/>
            <person name="Michaelsen T.Y."/>
            <person name="Andersen M.H."/>
            <person name="Karst S.M."/>
            <person name="Dueholm M.S."/>
            <person name="Nielsen P.H."/>
            <person name="Albertsen M."/>
        </authorList>
    </citation>
    <scope>NUCLEOTIDE SEQUENCE [LARGE SCALE GENOMIC DNA]</scope>
    <source>
        <strain evidence="3">Lyne_18-Q3-R50-59_MAXAC.006</strain>
    </source>
</reference>
<gene>
    <name evidence="3" type="ORF">IPN02_12625</name>
</gene>
<dbReference type="PANTHER" id="PTHR43685">
    <property type="entry name" value="GLYCOSYLTRANSFERASE"/>
    <property type="match status" value="1"/>
</dbReference>
<organism evidence="3 4">
    <name type="scientific">Candidatus Neomicrothrix subdominans</name>
    <dbReference type="NCBI Taxonomy" id="2954438"/>
    <lineage>
        <taxon>Bacteria</taxon>
        <taxon>Bacillati</taxon>
        <taxon>Actinomycetota</taxon>
        <taxon>Acidimicrobiia</taxon>
        <taxon>Acidimicrobiales</taxon>
        <taxon>Microthrixaceae</taxon>
        <taxon>Candidatus Neomicrothrix</taxon>
    </lineage>
</organism>
<evidence type="ECO:0000313" key="4">
    <source>
        <dbReference type="Proteomes" id="UP000727993"/>
    </source>
</evidence>
<comment type="caution">
    <text evidence="3">The sequence shown here is derived from an EMBL/GenBank/DDBJ whole genome shotgun (WGS) entry which is preliminary data.</text>
</comment>
<dbReference type="Pfam" id="PF00535">
    <property type="entry name" value="Glycos_transf_2"/>
    <property type="match status" value="1"/>
</dbReference>
<dbReference type="EMBL" id="JADJZA010000007">
    <property type="protein sequence ID" value="MBK9297650.1"/>
    <property type="molecule type" value="Genomic_DNA"/>
</dbReference>
<dbReference type="SUPFAM" id="SSF53448">
    <property type="entry name" value="Nucleotide-diphospho-sugar transferases"/>
    <property type="match status" value="1"/>
</dbReference>
<dbReference type="InterPro" id="IPR029044">
    <property type="entry name" value="Nucleotide-diphossugar_trans"/>
</dbReference>
<feature type="domain" description="Glycosyltransferase 2-like" evidence="2">
    <location>
        <begin position="9"/>
        <end position="144"/>
    </location>
</feature>
<dbReference type="AlphaFoldDB" id="A0A936NC82"/>
<evidence type="ECO:0000313" key="3">
    <source>
        <dbReference type="EMBL" id="MBK9297650.1"/>
    </source>
</evidence>